<evidence type="ECO:0000313" key="1">
    <source>
        <dbReference type="EMBL" id="JAD37132.1"/>
    </source>
</evidence>
<organism evidence="1">
    <name type="scientific">Arundo donax</name>
    <name type="common">Giant reed</name>
    <name type="synonym">Donax arundinaceus</name>
    <dbReference type="NCBI Taxonomy" id="35708"/>
    <lineage>
        <taxon>Eukaryota</taxon>
        <taxon>Viridiplantae</taxon>
        <taxon>Streptophyta</taxon>
        <taxon>Embryophyta</taxon>
        <taxon>Tracheophyta</taxon>
        <taxon>Spermatophyta</taxon>
        <taxon>Magnoliopsida</taxon>
        <taxon>Liliopsida</taxon>
        <taxon>Poales</taxon>
        <taxon>Poaceae</taxon>
        <taxon>PACMAD clade</taxon>
        <taxon>Arundinoideae</taxon>
        <taxon>Arundineae</taxon>
        <taxon>Arundo</taxon>
    </lineage>
</organism>
<sequence>MHQELQREFATQLFLVEQLCT</sequence>
<reference evidence="1" key="2">
    <citation type="journal article" date="2015" name="Data Brief">
        <title>Shoot transcriptome of the giant reed, Arundo donax.</title>
        <authorList>
            <person name="Barrero R.A."/>
            <person name="Guerrero F.D."/>
            <person name="Moolhuijzen P."/>
            <person name="Goolsby J.A."/>
            <person name="Tidwell J."/>
            <person name="Bellgard S.E."/>
            <person name="Bellgard M.I."/>
        </authorList>
    </citation>
    <scope>NUCLEOTIDE SEQUENCE</scope>
    <source>
        <tissue evidence="1">Shoot tissue taken approximately 20 cm above the soil surface</tissue>
    </source>
</reference>
<proteinExistence type="predicted"/>
<dbReference type="EMBL" id="GBRH01260763">
    <property type="protein sequence ID" value="JAD37132.1"/>
    <property type="molecule type" value="Transcribed_RNA"/>
</dbReference>
<accession>A0A0A8ZQP3</accession>
<dbReference type="AlphaFoldDB" id="A0A0A8ZQP3"/>
<name>A0A0A8ZQP3_ARUDO</name>
<protein>
    <submittedName>
        <fullName evidence="1">Uncharacterized protein</fullName>
    </submittedName>
</protein>
<reference evidence="1" key="1">
    <citation type="submission" date="2014-09" db="EMBL/GenBank/DDBJ databases">
        <authorList>
            <person name="Magalhaes I.L.F."/>
            <person name="Oliveira U."/>
            <person name="Santos F.R."/>
            <person name="Vidigal T.H.D.A."/>
            <person name="Brescovit A.D."/>
            <person name="Santos A.J."/>
        </authorList>
    </citation>
    <scope>NUCLEOTIDE SEQUENCE</scope>
    <source>
        <tissue evidence="1">Shoot tissue taken approximately 20 cm above the soil surface</tissue>
    </source>
</reference>